<dbReference type="EMBL" id="JBHLVO010000008">
    <property type="protein sequence ID" value="MFC0272118.1"/>
    <property type="molecule type" value="Genomic_DNA"/>
</dbReference>
<keyword evidence="2" id="KW-1185">Reference proteome</keyword>
<sequence length="43" mass="5417">MFDAIDWRLITFISYSLFHEYIVHIRYPQIYYWNQAAKKSMKE</sequence>
<organism evidence="1 2">
    <name type="scientific">Metabacillus herbersteinensis</name>
    <dbReference type="NCBI Taxonomy" id="283816"/>
    <lineage>
        <taxon>Bacteria</taxon>
        <taxon>Bacillati</taxon>
        <taxon>Bacillota</taxon>
        <taxon>Bacilli</taxon>
        <taxon>Bacillales</taxon>
        <taxon>Bacillaceae</taxon>
        <taxon>Metabacillus</taxon>
    </lineage>
</organism>
<protein>
    <submittedName>
        <fullName evidence="1">Uncharacterized protein</fullName>
    </submittedName>
</protein>
<gene>
    <name evidence="1" type="ORF">ACFFIX_11710</name>
</gene>
<evidence type="ECO:0000313" key="2">
    <source>
        <dbReference type="Proteomes" id="UP001589854"/>
    </source>
</evidence>
<name>A0ABV6GEL4_9BACI</name>
<comment type="caution">
    <text evidence="1">The sequence shown here is derived from an EMBL/GenBank/DDBJ whole genome shotgun (WGS) entry which is preliminary data.</text>
</comment>
<proteinExistence type="predicted"/>
<dbReference type="RefSeq" id="WP_378934102.1">
    <property type="nucleotide sequence ID" value="NZ_JBHLVO010000008.1"/>
</dbReference>
<accession>A0ABV6GEL4</accession>
<dbReference type="Proteomes" id="UP001589854">
    <property type="component" value="Unassembled WGS sequence"/>
</dbReference>
<evidence type="ECO:0000313" key="1">
    <source>
        <dbReference type="EMBL" id="MFC0272118.1"/>
    </source>
</evidence>
<reference evidence="1 2" key="1">
    <citation type="submission" date="2024-09" db="EMBL/GenBank/DDBJ databases">
        <authorList>
            <person name="Sun Q."/>
            <person name="Mori K."/>
        </authorList>
    </citation>
    <scope>NUCLEOTIDE SEQUENCE [LARGE SCALE GENOMIC DNA]</scope>
    <source>
        <strain evidence="1 2">CCM 7228</strain>
    </source>
</reference>